<keyword evidence="3" id="KW-1185">Reference proteome</keyword>
<comment type="caution">
    <text evidence="2">The sequence shown here is derived from an EMBL/GenBank/DDBJ whole genome shotgun (WGS) entry which is preliminary data.</text>
</comment>
<dbReference type="Proteomes" id="UP000708208">
    <property type="component" value="Unassembled WGS sequence"/>
</dbReference>
<evidence type="ECO:0000259" key="1">
    <source>
        <dbReference type="Pfam" id="PF24948"/>
    </source>
</evidence>
<feature type="non-terminal residue" evidence="2">
    <location>
        <position position="93"/>
    </location>
</feature>
<organism evidence="2 3">
    <name type="scientific">Allacma fusca</name>
    <dbReference type="NCBI Taxonomy" id="39272"/>
    <lineage>
        <taxon>Eukaryota</taxon>
        <taxon>Metazoa</taxon>
        <taxon>Ecdysozoa</taxon>
        <taxon>Arthropoda</taxon>
        <taxon>Hexapoda</taxon>
        <taxon>Collembola</taxon>
        <taxon>Symphypleona</taxon>
        <taxon>Sminthuridae</taxon>
        <taxon>Allacma</taxon>
    </lineage>
</organism>
<reference evidence="2" key="1">
    <citation type="submission" date="2021-06" db="EMBL/GenBank/DDBJ databases">
        <authorList>
            <person name="Hodson N. C."/>
            <person name="Mongue J. A."/>
            <person name="Jaron S. K."/>
        </authorList>
    </citation>
    <scope>NUCLEOTIDE SEQUENCE</scope>
</reference>
<dbReference type="OrthoDB" id="3261737at2759"/>
<name>A0A8J2K5H0_9HEXA</name>
<dbReference type="EMBL" id="CAJVCH010187033">
    <property type="protein sequence ID" value="CAG7729954.1"/>
    <property type="molecule type" value="Genomic_DNA"/>
</dbReference>
<dbReference type="Pfam" id="PF24948">
    <property type="entry name" value="Citrate_synth_N"/>
    <property type="match status" value="1"/>
</dbReference>
<feature type="domain" description="ATP-citrate synthase ATP-grasp" evidence="1">
    <location>
        <begin position="2"/>
        <end position="93"/>
    </location>
</feature>
<accession>A0A8J2K5H0</accession>
<proteinExistence type="predicted"/>
<dbReference type="InterPro" id="IPR056749">
    <property type="entry name" value="Citrate_synth_N"/>
</dbReference>
<sequence>MSAKAIREATGKIILNKALASVPSYAQGQFASVDASTNWDTLVNENPWLKTTPLVTKPDQLIKRRGKLGLIKVNADLPTVKKWIEERLEKDIQ</sequence>
<gene>
    <name evidence="2" type="ORF">AFUS01_LOCUS18637</name>
</gene>
<evidence type="ECO:0000313" key="2">
    <source>
        <dbReference type="EMBL" id="CAG7729954.1"/>
    </source>
</evidence>
<protein>
    <recommendedName>
        <fullName evidence="1">ATP-citrate synthase ATP-grasp domain-containing protein</fullName>
    </recommendedName>
</protein>
<dbReference type="AlphaFoldDB" id="A0A8J2K5H0"/>
<evidence type="ECO:0000313" key="3">
    <source>
        <dbReference type="Proteomes" id="UP000708208"/>
    </source>
</evidence>